<dbReference type="InterPro" id="IPR023468">
    <property type="entry name" value="Riboflavin_kinase"/>
</dbReference>
<dbReference type="InterPro" id="IPR023465">
    <property type="entry name" value="Riboflavin_kinase_dom_sf"/>
</dbReference>
<dbReference type="EC" id="2.7.1.26" evidence="1"/>
<keyword evidence="4" id="KW-0808">Transferase</keyword>
<reference evidence="9 10" key="1">
    <citation type="journal article" date="2016" name="Nat. Commun.">
        <title>Thousands of microbial genomes shed light on interconnected biogeochemical processes in an aquifer system.</title>
        <authorList>
            <person name="Anantharaman K."/>
            <person name="Brown C.T."/>
            <person name="Hug L.A."/>
            <person name="Sharon I."/>
            <person name="Castelle C.J."/>
            <person name="Probst A.J."/>
            <person name="Thomas B.C."/>
            <person name="Singh A."/>
            <person name="Wilkins M.J."/>
            <person name="Karaoz U."/>
            <person name="Brodie E.L."/>
            <person name="Williams K.H."/>
            <person name="Hubbard S.S."/>
            <person name="Banfield J.F."/>
        </authorList>
    </citation>
    <scope>NUCLEOTIDE SEQUENCE [LARGE SCALE GENOMIC DNA]</scope>
</reference>
<evidence type="ECO:0000256" key="4">
    <source>
        <dbReference type="ARBA" id="ARBA00022679"/>
    </source>
</evidence>
<evidence type="ECO:0000256" key="7">
    <source>
        <dbReference type="ARBA" id="ARBA00047880"/>
    </source>
</evidence>
<accession>A0A1F5NRN0</accession>
<evidence type="ECO:0000256" key="1">
    <source>
        <dbReference type="ARBA" id="ARBA00012105"/>
    </source>
</evidence>
<evidence type="ECO:0000313" key="9">
    <source>
        <dbReference type="EMBL" id="OGE80317.1"/>
    </source>
</evidence>
<dbReference type="Pfam" id="PF01687">
    <property type="entry name" value="Flavokinase"/>
    <property type="match status" value="1"/>
</dbReference>
<evidence type="ECO:0000313" key="10">
    <source>
        <dbReference type="Proteomes" id="UP000176233"/>
    </source>
</evidence>
<evidence type="ECO:0000259" key="8">
    <source>
        <dbReference type="SMART" id="SM00904"/>
    </source>
</evidence>
<proteinExistence type="predicted"/>
<keyword evidence="2" id="KW-0285">Flavoprotein</keyword>
<dbReference type="InterPro" id="IPR015865">
    <property type="entry name" value="Riboflavin_kinase_bac/euk"/>
</dbReference>
<dbReference type="GO" id="GO:0009398">
    <property type="term" value="P:FMN biosynthetic process"/>
    <property type="evidence" value="ECO:0007669"/>
    <property type="project" value="TreeGrafter"/>
</dbReference>
<comment type="catalytic activity">
    <reaction evidence="7">
        <text>riboflavin + ATP = FMN + ADP + H(+)</text>
        <dbReference type="Rhea" id="RHEA:14357"/>
        <dbReference type="ChEBI" id="CHEBI:15378"/>
        <dbReference type="ChEBI" id="CHEBI:30616"/>
        <dbReference type="ChEBI" id="CHEBI:57986"/>
        <dbReference type="ChEBI" id="CHEBI:58210"/>
        <dbReference type="ChEBI" id="CHEBI:456216"/>
        <dbReference type="EC" id="2.7.1.26"/>
    </reaction>
</comment>
<dbReference type="SMART" id="SM00904">
    <property type="entry name" value="Flavokinase"/>
    <property type="match status" value="1"/>
</dbReference>
<dbReference type="Gene3D" id="2.40.30.30">
    <property type="entry name" value="Riboflavin kinase-like"/>
    <property type="match status" value="1"/>
</dbReference>
<gene>
    <name evidence="9" type="ORF">A2660_02210</name>
</gene>
<dbReference type="Proteomes" id="UP000176233">
    <property type="component" value="Unassembled WGS sequence"/>
</dbReference>
<dbReference type="PANTHER" id="PTHR22749">
    <property type="entry name" value="RIBOFLAVIN KINASE/FMN ADENYLYLTRANSFERASE"/>
    <property type="match status" value="1"/>
</dbReference>
<evidence type="ECO:0000256" key="5">
    <source>
        <dbReference type="ARBA" id="ARBA00022741"/>
    </source>
</evidence>
<dbReference type="GO" id="GO:0009231">
    <property type="term" value="P:riboflavin biosynthetic process"/>
    <property type="evidence" value="ECO:0007669"/>
    <property type="project" value="InterPro"/>
</dbReference>
<evidence type="ECO:0000256" key="6">
    <source>
        <dbReference type="ARBA" id="ARBA00022840"/>
    </source>
</evidence>
<dbReference type="GO" id="GO:0008531">
    <property type="term" value="F:riboflavin kinase activity"/>
    <property type="evidence" value="ECO:0007669"/>
    <property type="project" value="UniProtKB-EC"/>
</dbReference>
<dbReference type="EMBL" id="MFEJ01000015">
    <property type="protein sequence ID" value="OGE80317.1"/>
    <property type="molecule type" value="Genomic_DNA"/>
</dbReference>
<dbReference type="PANTHER" id="PTHR22749:SF6">
    <property type="entry name" value="RIBOFLAVIN KINASE"/>
    <property type="match status" value="1"/>
</dbReference>
<comment type="caution">
    <text evidence="9">The sequence shown here is derived from an EMBL/GenBank/DDBJ whole genome shotgun (WGS) entry which is preliminary data.</text>
</comment>
<dbReference type="GO" id="GO:0005524">
    <property type="term" value="F:ATP binding"/>
    <property type="evidence" value="ECO:0007669"/>
    <property type="project" value="UniProtKB-KW"/>
</dbReference>
<evidence type="ECO:0000256" key="3">
    <source>
        <dbReference type="ARBA" id="ARBA00022643"/>
    </source>
</evidence>
<organism evidence="9 10">
    <name type="scientific">Candidatus Doudnabacteria bacterium RIFCSPHIGHO2_01_FULL_45_18</name>
    <dbReference type="NCBI Taxonomy" id="1817823"/>
    <lineage>
        <taxon>Bacteria</taxon>
        <taxon>Candidatus Doudnaibacteriota</taxon>
    </lineage>
</organism>
<name>A0A1F5NRN0_9BACT</name>
<protein>
    <recommendedName>
        <fullName evidence="1">riboflavin kinase</fullName>
        <ecNumber evidence="1">2.7.1.26</ecNumber>
    </recommendedName>
</protein>
<feature type="domain" description="Riboflavin kinase" evidence="8">
    <location>
        <begin position="1"/>
        <end position="113"/>
    </location>
</feature>
<keyword evidence="5" id="KW-0547">Nucleotide-binding</keyword>
<dbReference type="SUPFAM" id="SSF82114">
    <property type="entry name" value="Riboflavin kinase-like"/>
    <property type="match status" value="1"/>
</dbReference>
<evidence type="ECO:0000256" key="2">
    <source>
        <dbReference type="ARBA" id="ARBA00022630"/>
    </source>
</evidence>
<keyword evidence="6" id="KW-0067">ATP-binding</keyword>
<sequence length="119" mass="13523">MKFSGIVKKNLGRGKKLGFPTANIDAPKEMEDGLYVGLANAKPSLIFVGIAQTFGETKRFAEVYILDFTGDLYDQEIEVEIIRKLRENMKFDSESELVEQMKADELLAREFFTSYNLSN</sequence>
<keyword evidence="3" id="KW-0288">FMN</keyword>
<dbReference type="AlphaFoldDB" id="A0A1F5NRN0"/>